<dbReference type="InterPro" id="IPR016024">
    <property type="entry name" value="ARM-type_fold"/>
</dbReference>
<dbReference type="Gene3D" id="3.40.720.10">
    <property type="entry name" value="Alkaline Phosphatase, subunit A"/>
    <property type="match status" value="1"/>
</dbReference>
<evidence type="ECO:0000256" key="1">
    <source>
        <dbReference type="ARBA" id="ARBA00008779"/>
    </source>
</evidence>
<dbReference type="EC" id="3.1.6.1" evidence="4"/>
<comment type="similarity">
    <text evidence="1">Belongs to the sulfatase family.</text>
</comment>
<comment type="caution">
    <text evidence="4">The sequence shown here is derived from an EMBL/GenBank/DDBJ whole genome shotgun (WGS) entry which is preliminary data.</text>
</comment>
<feature type="domain" description="Sulfatase N-terminal" evidence="3">
    <location>
        <begin position="47"/>
        <end position="148"/>
    </location>
</feature>
<dbReference type="EMBL" id="SJPW01000003">
    <property type="protein sequence ID" value="TWU56639.1"/>
    <property type="molecule type" value="Genomic_DNA"/>
</dbReference>
<dbReference type="GO" id="GO:0004065">
    <property type="term" value="F:arylsulfatase activity"/>
    <property type="evidence" value="ECO:0007669"/>
    <property type="project" value="UniProtKB-EC"/>
</dbReference>
<dbReference type="Gene3D" id="1.25.10.10">
    <property type="entry name" value="Leucine-rich Repeat Variant"/>
    <property type="match status" value="1"/>
</dbReference>
<organism evidence="4 5">
    <name type="scientific">Rubripirellula tenax</name>
    <dbReference type="NCBI Taxonomy" id="2528015"/>
    <lineage>
        <taxon>Bacteria</taxon>
        <taxon>Pseudomonadati</taxon>
        <taxon>Planctomycetota</taxon>
        <taxon>Planctomycetia</taxon>
        <taxon>Pirellulales</taxon>
        <taxon>Pirellulaceae</taxon>
        <taxon>Rubripirellula</taxon>
    </lineage>
</organism>
<protein>
    <submittedName>
        <fullName evidence="4">Arylsulfatase</fullName>
        <ecNumber evidence="4">3.1.6.1</ecNumber>
    </submittedName>
</protein>
<evidence type="ECO:0000313" key="4">
    <source>
        <dbReference type="EMBL" id="TWU56639.1"/>
    </source>
</evidence>
<dbReference type="SUPFAM" id="SSF53649">
    <property type="entry name" value="Alkaline phosphatase-like"/>
    <property type="match status" value="1"/>
</dbReference>
<dbReference type="SUPFAM" id="SSF48371">
    <property type="entry name" value="ARM repeat"/>
    <property type="match status" value="1"/>
</dbReference>
<dbReference type="InterPro" id="IPR000917">
    <property type="entry name" value="Sulfatase_N"/>
</dbReference>
<evidence type="ECO:0000259" key="3">
    <source>
        <dbReference type="Pfam" id="PF00884"/>
    </source>
</evidence>
<dbReference type="Pfam" id="PF00884">
    <property type="entry name" value="Sulfatase"/>
    <property type="match status" value="2"/>
</dbReference>
<dbReference type="RefSeq" id="WP_246114443.1">
    <property type="nucleotide sequence ID" value="NZ_SJPW01000003.1"/>
</dbReference>
<dbReference type="Proteomes" id="UP000318288">
    <property type="component" value="Unassembled WGS sequence"/>
</dbReference>
<dbReference type="InterPro" id="IPR050738">
    <property type="entry name" value="Sulfatase"/>
</dbReference>
<dbReference type="InterPro" id="IPR017850">
    <property type="entry name" value="Alkaline_phosphatase_core_sf"/>
</dbReference>
<dbReference type="AlphaFoldDB" id="A0A5C6FAL1"/>
<dbReference type="PANTHER" id="PTHR42693">
    <property type="entry name" value="ARYLSULFATASE FAMILY MEMBER"/>
    <property type="match status" value="1"/>
</dbReference>
<reference evidence="4 5" key="1">
    <citation type="submission" date="2019-02" db="EMBL/GenBank/DDBJ databases">
        <title>Deep-cultivation of Planctomycetes and their phenomic and genomic characterization uncovers novel biology.</title>
        <authorList>
            <person name="Wiegand S."/>
            <person name="Jogler M."/>
            <person name="Boedeker C."/>
            <person name="Pinto D."/>
            <person name="Vollmers J."/>
            <person name="Rivas-Marin E."/>
            <person name="Kohn T."/>
            <person name="Peeters S.H."/>
            <person name="Heuer A."/>
            <person name="Rast P."/>
            <person name="Oberbeckmann S."/>
            <person name="Bunk B."/>
            <person name="Jeske O."/>
            <person name="Meyerdierks A."/>
            <person name="Storesund J.E."/>
            <person name="Kallscheuer N."/>
            <person name="Luecker S."/>
            <person name="Lage O.M."/>
            <person name="Pohl T."/>
            <person name="Merkel B.J."/>
            <person name="Hornburger P."/>
            <person name="Mueller R.-W."/>
            <person name="Bruemmer F."/>
            <person name="Labrenz M."/>
            <person name="Spormann A.M."/>
            <person name="Op Den Camp H."/>
            <person name="Overmann J."/>
            <person name="Amann R."/>
            <person name="Jetten M.S.M."/>
            <person name="Mascher T."/>
            <person name="Medema M.H."/>
            <person name="Devos D.P."/>
            <person name="Kaster A.-K."/>
            <person name="Ovreas L."/>
            <person name="Rohde M."/>
            <person name="Galperin M.Y."/>
            <person name="Jogler C."/>
        </authorList>
    </citation>
    <scope>NUCLEOTIDE SEQUENCE [LARGE SCALE GENOMIC DNA]</scope>
    <source>
        <strain evidence="4 5">Poly51</strain>
    </source>
</reference>
<evidence type="ECO:0000256" key="2">
    <source>
        <dbReference type="ARBA" id="ARBA00022801"/>
    </source>
</evidence>
<evidence type="ECO:0000313" key="5">
    <source>
        <dbReference type="Proteomes" id="UP000318288"/>
    </source>
</evidence>
<keyword evidence="2 4" id="KW-0378">Hydrolase</keyword>
<keyword evidence="5" id="KW-1185">Reference proteome</keyword>
<sequence length="637" mass="71132">MKNSRRIFGFGFYPVFVFALTAGHAVLISQQGFSQTPAQPPTAAKRPNIVWIMSEDNSADYLRHFDQDGAVAPRIEAMASAGITFDHAFSNAPVCSVARTTLITSCYGPRIGTQFHRRIRTVPMPPGLRMFPAYLRDGGYYTSNHSKEDYNAVRAGDVWDDSSKRASWKNRPSDATPFFHVETFADSHESRLHFPASDVESKPTETDPSSVGLPPYFPDQPVFRYSVARYHDRMADIDRLVGKVLDELSTAGQLENTFVFYFGDHGGVLPRSKGYVFESGLHVPLVVRVPENFKGLVDRSRGDRAGGFVEFVDFGPTVLNLAGITPPQDVDGKPFLGPGVAANDVDRRNEAFGYADRFDEKYDLVRTIRVGNLKYVRNFEPYYPDGMLNAYRYRMAAYQQWRKLHEEGRLDPVQDQFFQPKPTEALYDLDSDPDEVNNLADDPSHAADLVRLRNRLVGRLKAMPDLSFFPEAVLSDDEIGSPTVFGQANKEAIADLIDIANLAAMPWAEAEPKLRIALDSQDPWSRYWALAAAASFGKTAASLLPQATARLQDLEPIVVARAAEFVAIVGDQDPRPYVIRALERATSEAEALQILNSAVYLNDHTDGRFPIHFRGVIMLFKVDPKSDIQLRLDHLGS</sequence>
<gene>
    <name evidence="4" type="ORF">Poly51_25550</name>
</gene>
<name>A0A5C6FAL1_9BACT</name>
<dbReference type="InterPro" id="IPR011989">
    <property type="entry name" value="ARM-like"/>
</dbReference>
<accession>A0A5C6FAL1</accession>
<dbReference type="PANTHER" id="PTHR42693:SF53">
    <property type="entry name" value="ENDO-4-O-SULFATASE"/>
    <property type="match status" value="1"/>
</dbReference>
<dbReference type="CDD" id="cd16027">
    <property type="entry name" value="SGSH"/>
    <property type="match status" value="1"/>
</dbReference>
<proteinExistence type="inferred from homology"/>
<feature type="domain" description="Sulfatase N-terminal" evidence="3">
    <location>
        <begin position="165"/>
        <end position="324"/>
    </location>
</feature>